<accession>A0A7S4S829</accession>
<feature type="region of interest" description="Disordered" evidence="1">
    <location>
        <begin position="1"/>
        <end position="40"/>
    </location>
</feature>
<name>A0A7S4S829_9DINO</name>
<reference evidence="2" key="1">
    <citation type="submission" date="2021-01" db="EMBL/GenBank/DDBJ databases">
        <authorList>
            <person name="Corre E."/>
            <person name="Pelletier E."/>
            <person name="Niang G."/>
            <person name="Scheremetjew M."/>
            <person name="Finn R."/>
            <person name="Kale V."/>
            <person name="Holt S."/>
            <person name="Cochrane G."/>
            <person name="Meng A."/>
            <person name="Brown T."/>
            <person name="Cohen L."/>
        </authorList>
    </citation>
    <scope>NUCLEOTIDE SEQUENCE</scope>
    <source>
        <strain evidence="2">CCMP3105</strain>
    </source>
</reference>
<proteinExistence type="predicted"/>
<dbReference type="AlphaFoldDB" id="A0A7S4S829"/>
<protein>
    <submittedName>
        <fullName evidence="2">Uncharacterized protein</fullName>
    </submittedName>
</protein>
<evidence type="ECO:0000256" key="1">
    <source>
        <dbReference type="SAM" id="MobiDB-lite"/>
    </source>
</evidence>
<organism evidence="2">
    <name type="scientific">Alexandrium monilatum</name>
    <dbReference type="NCBI Taxonomy" id="311494"/>
    <lineage>
        <taxon>Eukaryota</taxon>
        <taxon>Sar</taxon>
        <taxon>Alveolata</taxon>
        <taxon>Dinophyceae</taxon>
        <taxon>Gonyaulacales</taxon>
        <taxon>Pyrocystaceae</taxon>
        <taxon>Alexandrium</taxon>
    </lineage>
</organism>
<gene>
    <name evidence="2" type="ORF">AMON00008_LOCUS45412</name>
</gene>
<evidence type="ECO:0000313" key="2">
    <source>
        <dbReference type="EMBL" id="CAE4635373.1"/>
    </source>
</evidence>
<sequence>MRRPLGTMHSRNPARGVPLLPTRSETVDLSPREDVEADGGTVRDASLLHGRGVLDLGGSERQLLLVLWHVPEVRKHLPHLGARGAVLHIQLSRLACHLLDRDLHLEEAARAACL</sequence>
<dbReference type="EMBL" id="HBNR01064302">
    <property type="protein sequence ID" value="CAE4635373.1"/>
    <property type="molecule type" value="Transcribed_RNA"/>
</dbReference>